<accession>A0A182JC05</accession>
<feature type="compositionally biased region" description="Basic and acidic residues" evidence="1">
    <location>
        <begin position="426"/>
        <end position="440"/>
    </location>
</feature>
<sequence>MGDIVAVINSVDYINDSVLFKIAGVICNHAAGGSGTNEADYGHGPIDDGPSSVTGSGAGGGVHHHHHHQHHYHHHHAAAAPSRVPQGAAVSASATAANSLLAAASYLSTQNDHEQQAGGGGGESVFSREDFLRHLESWNRTDKDEFISNLENFLNNILLRSSAVEAEAEEEEDAIEASGPSMVAGGGGGVRLPHTGPPVGHQSEPIGSSASGVVSYEGYAAGAAGRRASGSNGVGVLRSVPDGNPFLVDHRPQESAVVVVSSSSASNGYSSTTYDLAEADQVCDLDSAVGSQQGVASTAGAAASSSLLPMGQQAIEQHPPGHSVELATTFDDRWTVVVQKKPAVPPLPDDEAPTAAGGSAGTAVNGGGMSRMGAGSQQPQQHTHQQVHTSSSHNSSTGTSNGGAVGGGGNNGNNINNNWQSEEVADEHLEPSEEQHSSYY</sequence>
<evidence type="ECO:0000313" key="2">
    <source>
        <dbReference type="EnsemblMetazoa" id="AATE015247-PA.1"/>
    </source>
</evidence>
<dbReference type="AlphaFoldDB" id="A0A182JC05"/>
<feature type="region of interest" description="Disordered" evidence="1">
    <location>
        <begin position="39"/>
        <end position="91"/>
    </location>
</feature>
<feature type="compositionally biased region" description="Low complexity" evidence="1">
    <location>
        <begin position="375"/>
        <end position="399"/>
    </location>
</feature>
<evidence type="ECO:0000256" key="1">
    <source>
        <dbReference type="SAM" id="MobiDB-lite"/>
    </source>
</evidence>
<proteinExistence type="predicted"/>
<feature type="compositionally biased region" description="Basic residues" evidence="1">
    <location>
        <begin position="62"/>
        <end position="77"/>
    </location>
</feature>
<feature type="region of interest" description="Disordered" evidence="1">
    <location>
        <begin position="342"/>
        <end position="440"/>
    </location>
</feature>
<dbReference type="EnsemblMetazoa" id="AATE015247-RA">
    <property type="protein sequence ID" value="AATE015247-PA.1"/>
    <property type="gene ID" value="AATE015247"/>
</dbReference>
<feature type="compositionally biased region" description="Gly residues" evidence="1">
    <location>
        <begin position="400"/>
        <end position="411"/>
    </location>
</feature>
<feature type="compositionally biased region" description="Low complexity" evidence="1">
    <location>
        <begin position="412"/>
        <end position="421"/>
    </location>
</feature>
<feature type="compositionally biased region" description="Gly residues" evidence="1">
    <location>
        <begin position="358"/>
        <end position="370"/>
    </location>
</feature>
<dbReference type="VEuPathDB" id="VectorBase:AATE015247"/>
<reference evidence="2" key="1">
    <citation type="submission" date="2022-08" db="UniProtKB">
        <authorList>
            <consortium name="EnsemblMetazoa"/>
        </authorList>
    </citation>
    <scope>IDENTIFICATION</scope>
    <source>
        <strain evidence="2">EBRO</strain>
    </source>
</reference>
<organism evidence="2">
    <name type="scientific">Anopheles atroparvus</name>
    <name type="common">European mosquito</name>
    <dbReference type="NCBI Taxonomy" id="41427"/>
    <lineage>
        <taxon>Eukaryota</taxon>
        <taxon>Metazoa</taxon>
        <taxon>Ecdysozoa</taxon>
        <taxon>Arthropoda</taxon>
        <taxon>Hexapoda</taxon>
        <taxon>Insecta</taxon>
        <taxon>Pterygota</taxon>
        <taxon>Neoptera</taxon>
        <taxon>Endopterygota</taxon>
        <taxon>Diptera</taxon>
        <taxon>Nematocera</taxon>
        <taxon>Culicoidea</taxon>
        <taxon>Culicidae</taxon>
        <taxon>Anophelinae</taxon>
        <taxon>Anopheles</taxon>
    </lineage>
</organism>
<protein>
    <submittedName>
        <fullName evidence="2">Uncharacterized protein</fullName>
    </submittedName>
</protein>
<name>A0A182JC05_ANOAO</name>